<evidence type="ECO:0000259" key="1">
    <source>
        <dbReference type="Pfam" id="PF12776"/>
    </source>
</evidence>
<dbReference type="AlphaFoldDB" id="A0AAD5DF25"/>
<evidence type="ECO:0000313" key="3">
    <source>
        <dbReference type="Proteomes" id="UP001206925"/>
    </source>
</evidence>
<reference evidence="2" key="1">
    <citation type="submission" date="2022-06" db="EMBL/GenBank/DDBJ databases">
        <title>Uncovering the hologenomic basis of an extraordinary plant invasion.</title>
        <authorList>
            <person name="Bieker V.C."/>
            <person name="Martin M.D."/>
            <person name="Gilbert T."/>
            <person name="Hodgins K."/>
            <person name="Battlay P."/>
            <person name="Petersen B."/>
            <person name="Wilson J."/>
        </authorList>
    </citation>
    <scope>NUCLEOTIDE SEQUENCE</scope>
    <source>
        <strain evidence="2">AA19_3_7</strain>
        <tissue evidence="2">Leaf</tissue>
    </source>
</reference>
<sequence>MDFKNSCINMAGGGNDKWMWTKDEDAMLVDAMMQLHVSGKYVNAKVGPEYAQAVLELMDPNVVSSAKSVKLRMKRLKFNFYLVQDMLVGKYMSGFSWDAQKLRVVADDQVWDTYIKTYKDAARFIRIQSFPQYDKLCIIYGEDNATRFQENDVGGEGVVVENQVNPCVESKDLCVDEDAGSTHGVLDGVGGYKRKRDEELDFCETCVESFEKRKNIIDCKAGINAASDMMDKVVTQMEDLSGLSLDERLIAMSVIGRSAPLAKMFGRLDADGKVRMAQMVANGSIR</sequence>
<dbReference type="Proteomes" id="UP001206925">
    <property type="component" value="Unassembled WGS sequence"/>
</dbReference>
<proteinExistence type="predicted"/>
<gene>
    <name evidence="2" type="ORF">M8C21_009885</name>
</gene>
<dbReference type="PANTHER" id="PTHR46250">
    <property type="entry name" value="MYB/SANT-LIKE DNA-BINDING DOMAIN PROTEIN-RELATED"/>
    <property type="match status" value="1"/>
</dbReference>
<dbReference type="Pfam" id="PF12776">
    <property type="entry name" value="Myb_DNA-bind_3"/>
    <property type="match status" value="1"/>
</dbReference>
<name>A0AAD5DF25_AMBAR</name>
<dbReference type="EMBL" id="JAMZMK010000341">
    <property type="protein sequence ID" value="KAI7756575.1"/>
    <property type="molecule type" value="Genomic_DNA"/>
</dbReference>
<dbReference type="PANTHER" id="PTHR46250:SF17">
    <property type="entry name" value="MYB_SANT-LIKE DOMAIN-CONTAINING PROTEIN"/>
    <property type="match status" value="1"/>
</dbReference>
<organism evidence="2 3">
    <name type="scientific">Ambrosia artemisiifolia</name>
    <name type="common">Common ragweed</name>
    <dbReference type="NCBI Taxonomy" id="4212"/>
    <lineage>
        <taxon>Eukaryota</taxon>
        <taxon>Viridiplantae</taxon>
        <taxon>Streptophyta</taxon>
        <taxon>Embryophyta</taxon>
        <taxon>Tracheophyta</taxon>
        <taxon>Spermatophyta</taxon>
        <taxon>Magnoliopsida</taxon>
        <taxon>eudicotyledons</taxon>
        <taxon>Gunneridae</taxon>
        <taxon>Pentapetalae</taxon>
        <taxon>asterids</taxon>
        <taxon>campanulids</taxon>
        <taxon>Asterales</taxon>
        <taxon>Asteraceae</taxon>
        <taxon>Asteroideae</taxon>
        <taxon>Heliantheae alliance</taxon>
        <taxon>Heliantheae</taxon>
        <taxon>Ambrosia</taxon>
    </lineage>
</organism>
<evidence type="ECO:0000313" key="2">
    <source>
        <dbReference type="EMBL" id="KAI7756575.1"/>
    </source>
</evidence>
<accession>A0AAD5DF25</accession>
<feature type="domain" description="Myb/SANT-like" evidence="1">
    <location>
        <begin position="19"/>
        <end position="114"/>
    </location>
</feature>
<dbReference type="InterPro" id="IPR024752">
    <property type="entry name" value="Myb/SANT-like_dom"/>
</dbReference>
<protein>
    <recommendedName>
        <fullName evidence="1">Myb/SANT-like domain-containing protein</fullName>
    </recommendedName>
</protein>
<keyword evidence="3" id="KW-1185">Reference proteome</keyword>
<comment type="caution">
    <text evidence="2">The sequence shown here is derived from an EMBL/GenBank/DDBJ whole genome shotgun (WGS) entry which is preliminary data.</text>
</comment>